<dbReference type="AlphaFoldDB" id="U3AYE5"/>
<feature type="domain" description="ApaG" evidence="3">
    <location>
        <begin position="2"/>
        <end position="126"/>
    </location>
</feature>
<dbReference type="OrthoDB" id="9795226at2"/>
<dbReference type="PROSITE" id="PS51087">
    <property type="entry name" value="APAG"/>
    <property type="match status" value="1"/>
</dbReference>
<dbReference type="GO" id="GO:0070987">
    <property type="term" value="P:error-free translesion synthesis"/>
    <property type="evidence" value="ECO:0007669"/>
    <property type="project" value="TreeGrafter"/>
</dbReference>
<dbReference type="Proteomes" id="UP000016562">
    <property type="component" value="Unassembled WGS sequence"/>
</dbReference>
<gene>
    <name evidence="2 4" type="primary">apaG</name>
    <name evidence="4" type="ORF">VEZ01S_05_01340</name>
</gene>
<evidence type="ECO:0000256" key="1">
    <source>
        <dbReference type="ARBA" id="ARBA00017693"/>
    </source>
</evidence>
<dbReference type="InterPro" id="IPR023065">
    <property type="entry name" value="Uncharacterised_ApaG"/>
</dbReference>
<dbReference type="eggNOG" id="COG2967">
    <property type="taxonomic scope" value="Bacteria"/>
</dbReference>
<proteinExistence type="inferred from homology"/>
<name>U3AYE5_9VIBR</name>
<evidence type="ECO:0000256" key="2">
    <source>
        <dbReference type="HAMAP-Rule" id="MF_00791"/>
    </source>
</evidence>
<dbReference type="PANTHER" id="PTHR14289:SF16">
    <property type="entry name" value="POLYMERASE DELTA-INTERACTING PROTEIN 2"/>
    <property type="match status" value="1"/>
</dbReference>
<evidence type="ECO:0000313" key="5">
    <source>
        <dbReference type="Proteomes" id="UP000016562"/>
    </source>
</evidence>
<organism evidence="4 5">
    <name type="scientific">Vibrio ezurae NBRC 102218</name>
    <dbReference type="NCBI Taxonomy" id="1219080"/>
    <lineage>
        <taxon>Bacteria</taxon>
        <taxon>Pseudomonadati</taxon>
        <taxon>Pseudomonadota</taxon>
        <taxon>Gammaproteobacteria</taxon>
        <taxon>Vibrionales</taxon>
        <taxon>Vibrionaceae</taxon>
        <taxon>Vibrio</taxon>
    </lineage>
</organism>
<dbReference type="SUPFAM" id="SSF110069">
    <property type="entry name" value="ApaG-like"/>
    <property type="match status" value="1"/>
</dbReference>
<reference evidence="4 5" key="1">
    <citation type="submission" date="2013-09" db="EMBL/GenBank/DDBJ databases">
        <title>Whole genome shotgun sequence of Vibrio ezurae NBRC 102218.</title>
        <authorList>
            <person name="Yoshida I."/>
            <person name="Hosoyama A."/>
            <person name="Numata M."/>
            <person name="Hashimoto M."/>
            <person name="Hosoyama Y."/>
            <person name="Tsuchikane K."/>
            <person name="Noguchi M."/>
            <person name="Hirakata S."/>
            <person name="Ichikawa N."/>
            <person name="Ohji S."/>
            <person name="Yamazoe A."/>
            <person name="Fujita N."/>
        </authorList>
    </citation>
    <scope>NUCLEOTIDE SEQUENCE [LARGE SCALE GENOMIC DNA]</scope>
    <source>
        <strain evidence="4 5">NBRC 102218</strain>
    </source>
</reference>
<evidence type="ECO:0000259" key="3">
    <source>
        <dbReference type="PROSITE" id="PS51087"/>
    </source>
</evidence>
<dbReference type="InterPro" id="IPR036767">
    <property type="entry name" value="ApaG_sf"/>
</dbReference>
<keyword evidence="5" id="KW-1185">Reference proteome</keyword>
<dbReference type="RefSeq" id="WP_021712468.1">
    <property type="nucleotide sequence ID" value="NZ_BATM01000005.1"/>
</dbReference>
<accession>U3AYE5</accession>
<comment type="caution">
    <text evidence="4">The sequence shown here is derived from an EMBL/GenBank/DDBJ whole genome shotgun (WGS) entry which is preliminary data.</text>
</comment>
<dbReference type="NCBIfam" id="NF003967">
    <property type="entry name" value="PRK05461.1"/>
    <property type="match status" value="1"/>
</dbReference>
<dbReference type="PANTHER" id="PTHR14289">
    <property type="entry name" value="F-BOX ONLY PROTEIN 3"/>
    <property type="match status" value="1"/>
</dbReference>
<dbReference type="HAMAP" id="MF_00791">
    <property type="entry name" value="ApaG"/>
    <property type="match status" value="1"/>
</dbReference>
<dbReference type="Pfam" id="PF04379">
    <property type="entry name" value="DUF525"/>
    <property type="match status" value="1"/>
</dbReference>
<protein>
    <recommendedName>
        <fullName evidence="1 2">Protein ApaG</fullName>
    </recommendedName>
</protein>
<sequence>MDVSQPCIKCHVQTKYIEAQSEAESDHYVFIYMITIKNLSPHPVQLLSRYWLITDGDGQQITVEGDGVVGEQPVIASNDDYSYTSSTALKTPVGVMQGHYVMQTTEGERFRAQIAPFSLSVPNIIN</sequence>
<dbReference type="STRING" id="1219080.VEZ01S_05_01340"/>
<dbReference type="EMBL" id="BATM01000005">
    <property type="protein sequence ID" value="GAD78745.1"/>
    <property type="molecule type" value="Genomic_DNA"/>
</dbReference>
<dbReference type="InterPro" id="IPR007474">
    <property type="entry name" value="ApaG_domain"/>
</dbReference>
<evidence type="ECO:0000313" key="4">
    <source>
        <dbReference type="EMBL" id="GAD78745.1"/>
    </source>
</evidence>
<dbReference type="Gene3D" id="2.60.40.1470">
    <property type="entry name" value="ApaG domain"/>
    <property type="match status" value="1"/>
</dbReference>